<feature type="region of interest" description="Disordered" evidence="2">
    <location>
        <begin position="946"/>
        <end position="988"/>
    </location>
</feature>
<dbReference type="InterPro" id="IPR043502">
    <property type="entry name" value="DNA/RNA_pol_sf"/>
</dbReference>
<evidence type="ECO:0000256" key="2">
    <source>
        <dbReference type="SAM" id="MobiDB-lite"/>
    </source>
</evidence>
<dbReference type="InterPro" id="IPR036397">
    <property type="entry name" value="RNaseH_sf"/>
</dbReference>
<feature type="compositionally biased region" description="Basic and acidic residues" evidence="2">
    <location>
        <begin position="1"/>
        <end position="15"/>
    </location>
</feature>
<feature type="compositionally biased region" description="Basic and acidic residues" evidence="2">
    <location>
        <begin position="1455"/>
        <end position="1466"/>
    </location>
</feature>
<gene>
    <name evidence="5" type="ORF">SNEC2469_LOCUS20263</name>
</gene>
<feature type="region of interest" description="Disordered" evidence="2">
    <location>
        <begin position="1421"/>
        <end position="1466"/>
    </location>
</feature>
<feature type="region of interest" description="Disordered" evidence="2">
    <location>
        <begin position="1"/>
        <end position="27"/>
    </location>
</feature>
<organism evidence="5 6">
    <name type="scientific">Symbiodinium necroappetens</name>
    <dbReference type="NCBI Taxonomy" id="1628268"/>
    <lineage>
        <taxon>Eukaryota</taxon>
        <taxon>Sar</taxon>
        <taxon>Alveolata</taxon>
        <taxon>Dinophyceae</taxon>
        <taxon>Suessiales</taxon>
        <taxon>Symbiodiniaceae</taxon>
        <taxon>Symbiodinium</taxon>
    </lineage>
</organism>
<dbReference type="OrthoDB" id="426459at2759"/>
<evidence type="ECO:0000256" key="1">
    <source>
        <dbReference type="PROSITE-ProRule" id="PRU00723"/>
    </source>
</evidence>
<feature type="compositionally biased region" description="Acidic residues" evidence="2">
    <location>
        <begin position="1890"/>
        <end position="1902"/>
    </location>
</feature>
<feature type="zinc finger region" description="C3H1-type" evidence="1">
    <location>
        <begin position="286"/>
        <end position="314"/>
    </location>
</feature>
<evidence type="ECO:0000313" key="5">
    <source>
        <dbReference type="EMBL" id="CAE7703327.1"/>
    </source>
</evidence>
<feature type="non-terminal residue" evidence="5">
    <location>
        <position position="2555"/>
    </location>
</feature>
<dbReference type="GO" id="GO:0008270">
    <property type="term" value="F:zinc ion binding"/>
    <property type="evidence" value="ECO:0007669"/>
    <property type="project" value="UniProtKB-KW"/>
</dbReference>
<name>A0A812WY15_9DINO</name>
<keyword evidence="6" id="KW-1185">Reference proteome</keyword>
<feature type="compositionally biased region" description="Low complexity" evidence="2">
    <location>
        <begin position="350"/>
        <end position="371"/>
    </location>
</feature>
<feature type="domain" description="CCHC-type" evidence="4">
    <location>
        <begin position="324"/>
        <end position="339"/>
    </location>
</feature>
<feature type="compositionally biased region" description="Low complexity" evidence="2">
    <location>
        <begin position="386"/>
        <end position="399"/>
    </location>
</feature>
<protein>
    <recommendedName>
        <fullName evidence="7">Retrovirus-related Pol polyprotein from transposon TNT 1-94</fullName>
    </recommendedName>
</protein>
<feature type="region of interest" description="Disordered" evidence="2">
    <location>
        <begin position="1871"/>
        <end position="1909"/>
    </location>
</feature>
<dbReference type="Gene3D" id="3.30.420.10">
    <property type="entry name" value="Ribonuclease H-like superfamily/Ribonuclease H"/>
    <property type="match status" value="1"/>
</dbReference>
<accession>A0A812WY15</accession>
<dbReference type="SUPFAM" id="SSF57756">
    <property type="entry name" value="Retrovirus zinc finger-like domains"/>
    <property type="match status" value="1"/>
</dbReference>
<evidence type="ECO:0000313" key="6">
    <source>
        <dbReference type="Proteomes" id="UP000601435"/>
    </source>
</evidence>
<dbReference type="InterPro" id="IPR000571">
    <property type="entry name" value="Znf_CCCH"/>
</dbReference>
<feature type="compositionally biased region" description="Low complexity" evidence="2">
    <location>
        <begin position="274"/>
        <end position="285"/>
    </location>
</feature>
<keyword evidence="1" id="KW-0479">Metal-binding</keyword>
<dbReference type="SMART" id="SM00343">
    <property type="entry name" value="ZnF_C2HC"/>
    <property type="match status" value="1"/>
</dbReference>
<dbReference type="CDD" id="cd09272">
    <property type="entry name" value="RNase_HI_RT_Ty1"/>
    <property type="match status" value="1"/>
</dbReference>
<keyword evidence="1" id="KW-0863">Zinc-finger</keyword>
<dbReference type="SUPFAM" id="SSF53098">
    <property type="entry name" value="Ribonuclease H-like"/>
    <property type="match status" value="1"/>
</dbReference>
<dbReference type="PROSITE" id="PS50103">
    <property type="entry name" value="ZF_C3H1"/>
    <property type="match status" value="1"/>
</dbReference>
<feature type="compositionally biased region" description="Polar residues" evidence="2">
    <location>
        <begin position="1443"/>
        <end position="1453"/>
    </location>
</feature>
<dbReference type="EMBL" id="CAJNJA010035153">
    <property type="protein sequence ID" value="CAE7703327.1"/>
    <property type="molecule type" value="Genomic_DNA"/>
</dbReference>
<feature type="domain" description="C3H1-type" evidence="3">
    <location>
        <begin position="286"/>
        <end position="314"/>
    </location>
</feature>
<comment type="caution">
    <text evidence="5">The sequence shown here is derived from an EMBL/GenBank/DDBJ whole genome shotgun (WGS) entry which is preliminary data.</text>
</comment>
<keyword evidence="1" id="KW-0862">Zinc</keyword>
<evidence type="ECO:0000259" key="3">
    <source>
        <dbReference type="PROSITE" id="PS50103"/>
    </source>
</evidence>
<dbReference type="InterPro" id="IPR012337">
    <property type="entry name" value="RNaseH-like_sf"/>
</dbReference>
<dbReference type="PANTHER" id="PTHR11439:SF467">
    <property type="entry name" value="INTEGRASE CATALYTIC DOMAIN-CONTAINING PROTEIN"/>
    <property type="match status" value="1"/>
</dbReference>
<feature type="compositionally biased region" description="Acidic residues" evidence="2">
    <location>
        <begin position="948"/>
        <end position="971"/>
    </location>
</feature>
<evidence type="ECO:0008006" key="7">
    <source>
        <dbReference type="Google" id="ProtNLM"/>
    </source>
</evidence>
<sequence>LEKVIKGGKPEELSKATEAPKLPELSESSSVDFGDWLYFMDHVMSDLAASSAEWWRILLQDAQEFYDKYQAADQFTRLSLRPTPSTELGDQRWSRLDRRGAATLLAATPEDVRKELVAARTKSTLEVLSRLMVIYRPGSAQEKGQLLRKIESPDPSNTSHEAVEGLRQWLRHYQRARDLKLTTPDPSVMLRGLDALVRKPVQDVSEVAFRMNLLRYHLKVDFNPSEESLLAVRRAFLAEFEQLGFRKKARTTQDTSAQGPKVRAVEAGGAQPGSTPMPTSPSTTPKGVTRPCRFYTSDEGCRRGKACKYEHSMKDLSKAERRDRCYECGAKGHQAAACPTKKEVQQKAIAAGDSPASSTGGTSGRRATATAKSQRGSEAGEVSQNVATPTAAATSTVPAESPVQGVPVEQLIEDAQKLMKAFMEQKATPHVQVFRVEEAVKRDCGSSPALREFFRQNEELVNLNRMGLLDSGATHPLRPKTVKDNIGSMDNVNVTLAGENRVQMEQNKAGTIVSDQNIQPIVPLGTLIKVMQCDALRLIAELEEAKLTETMSSLAQLKASVAAAKEYRERGWKDQVRDYMVTGAYEDGVKAVMCAPFMNHVPMRDQLQVVAPMPKDENEAWQWMKKFPMNRANRRRLWQAREWTVHIHMFAGGGVKNDPLRDLPGLVEVDAKRGWDLNDDKIYGVFLWIAKEGRLNHVVGGPPAGTFSPWHYKTEGGNRKRTVRSTWEPWGLREGLTPEESSKVLNENVMLHKMVWLWLCAEAAKAVGTEGGDQHRVGFCLEYPEDPHNYMPEGDHRAACVSVWRTEFMRELIKETGLRKFQFEQGALGHMFKRPTCCLSNLGLGIHGLKDQRAYVAADTKEVDQSTWSGESPVVVKKAMAQKELDEWKAHVERTGRPARKVVHRDAYVMSLDIAGPFATRGKDEVRGKKYRFVLAATYLYPKIRDVPEDDPIPNEEEAEEFLNEEEEEPEEHEHPEDPDCEAQEEEWKKKVADLRKPMELQMLRFCVPLERHTGKEILECIQDLYVQLRAMGLPLTRIHSDRAREFRVKPVRKWCRERDIYQTFTEGLAPTQNAVAESHVKWLKGKARVHLNEMELDKEFWPCAMKHACHQHNARQMGTKAASIKFGSVVWVKSKKDRGPFDPKWERGKYMGPADDVREGHVVRLDDGLWLRTLHMRTVRDDEVEWEDEEHVVDLIEPTKRVRGKTKLSDPEVRAIRKHERSVLVKELLESKIWDSPQAKVERPQMKEGEVWDGAAYINLGAYQHGGVTSITRATEKFNKEAVLAARLLAIDHPGSSFTSVALVKNAVMPVHRDSFNHKKAMNLISPLKVAKGSCVWQELKEGDEFKGNYHAMRVDEKEVPGQKMSVEIPAKIRPDRLHAPLRGEEGDRIVEWEKLRQLQCDDLEELGFVLPEREPVVKMMDANGRRRPPTPPIPEDDLGATGSSSESTLPRSGQREYLPEMGGERLDSMVVPGGRVELRLKWAIKYIPDLSNQREEVVMTSVPLLPLAHDEEERMRSRVAWLSEFVEEERKIRARQAERGEYATQRERQVFYKLDDAIDYMNEILCLSHQAREQATMSMMKLVQETETTPEVEEMLQALTEPIDTVHGVELQEVKRHLMEWQESIQKEIEVLETSGTLRRISLQEARRLAEAGEIVLVPSKTVHTVKPPSGGSGSQLYKRKTRMVICGNHVSSEVEVYTAAANAESVRVALSLAARRRWAGAVTDVNSAFTLAPMDEAEIKYGITVPKVVVEAGVVPPNTAYLVDRVFYGLREAPRLWGSFRDKRVHRARLFVGGRECMFLQMETDPAVWRLVPCDDHKNTLALMVIYVDDVMMLAPENVIKDIYQWLTEGIEGDKGWKCSPMEWIGRTPASRPSQVPATKDTMPLQDDLDEEEGDEQGEPDPGQVKQAQRIAGELLWLVTRTRPDIGYATAHVCGAALKSPAAALRLGKMVMRYLAATPTWGLTYNGVGEPVEAFSDASFAPQGDRSFGCVTTTTYGGFAAWRMTKQPTVVLSAAEAELVELGNASQQAAGLQAWVEEASPEDSGKPLILRVDNTAACGLATTAPGSWKTRHLKVKAREVQAADMGTKPVPVARLVDLRKLWGMCSAEDFEAGEEEVIIRSLRGGDYYDLLRMMAWMMMVSKIPGVKAAGVYHKEPLSYDGSVEFYVLLLVGGIALLAVWEALKWIVQRCFGEDEATVAKARRLLKIRNQATRALQQELESMSASSSDPIGLEKQGGVESRVADKIGDYQRLRTSFVMSEYGDKLHVVCHYCDSKYPLSYRALEGRMRSESFCVVCSAVKKLPMPVVQRAGYGCLTRRLLVACAFLPQSSRADAAAVAGSNTVPGPPRVMQSQIKFPDFIRMEGPTGDFSINIPTAWRAEFENIPGRLVYAVENAAGFNSATLQVARLELSKLLAAAGTAPSKSKTSDWQDVVVANITEATVAQILMAVAQQGLSTEPLDSFAKTIVLNTEIEAPEPNADASSLLWQAKAVVDDFRGSRIISGRALLRQGVVVFAVATGSERFGAVSSTISTSGFGWEYNNRLVGSLRLRRR</sequence>
<proteinExistence type="predicted"/>
<dbReference type="Proteomes" id="UP000601435">
    <property type="component" value="Unassembled WGS sequence"/>
</dbReference>
<feature type="region of interest" description="Disordered" evidence="2">
    <location>
        <begin position="348"/>
        <end position="402"/>
    </location>
</feature>
<dbReference type="GO" id="GO:0003676">
    <property type="term" value="F:nucleic acid binding"/>
    <property type="evidence" value="ECO:0007669"/>
    <property type="project" value="InterPro"/>
</dbReference>
<feature type="region of interest" description="Disordered" evidence="2">
    <location>
        <begin position="248"/>
        <end position="291"/>
    </location>
</feature>
<reference evidence="5" key="1">
    <citation type="submission" date="2021-02" db="EMBL/GenBank/DDBJ databases">
        <authorList>
            <person name="Dougan E. K."/>
            <person name="Rhodes N."/>
            <person name="Thang M."/>
            <person name="Chan C."/>
        </authorList>
    </citation>
    <scope>NUCLEOTIDE SEQUENCE</scope>
</reference>
<dbReference type="InterPro" id="IPR036875">
    <property type="entry name" value="Znf_CCHC_sf"/>
</dbReference>
<dbReference type="SUPFAM" id="SSF56672">
    <property type="entry name" value="DNA/RNA polymerases"/>
    <property type="match status" value="1"/>
</dbReference>
<dbReference type="InterPro" id="IPR001878">
    <property type="entry name" value="Znf_CCHC"/>
</dbReference>
<dbReference type="PROSITE" id="PS50158">
    <property type="entry name" value="ZF_CCHC"/>
    <property type="match status" value="1"/>
</dbReference>
<evidence type="ECO:0000259" key="4">
    <source>
        <dbReference type="PROSITE" id="PS50158"/>
    </source>
</evidence>
<dbReference type="PANTHER" id="PTHR11439">
    <property type="entry name" value="GAG-POL-RELATED RETROTRANSPOSON"/>
    <property type="match status" value="1"/>
</dbReference>